<sequence length="120" mass="13759">MKARGILRTVSKGRDIGHGVGRFLSDTFLPFPTLQIERSRSRAFLCHCFIADGVNTPTTCCYRFTNKKIPIQRLRSYQRITNTLCPQEAVIFTTKLAKEVCADPNQKWVQDSMAYLDRQT</sequence>
<evidence type="ECO:0000256" key="3">
    <source>
        <dbReference type="ARBA" id="ARBA00022514"/>
    </source>
</evidence>
<dbReference type="SUPFAM" id="SSF54117">
    <property type="entry name" value="Interleukin 8-like chemokines"/>
    <property type="match status" value="1"/>
</dbReference>
<keyword evidence="6" id="KW-1015">Disulfide bond</keyword>
<dbReference type="InterPro" id="IPR000827">
    <property type="entry name" value="Chemokine_CC_CS"/>
</dbReference>
<protein>
    <recommendedName>
        <fullName evidence="7">C-C motif chemokine</fullName>
    </recommendedName>
</protein>
<dbReference type="Pfam" id="PF00048">
    <property type="entry name" value="IL8"/>
    <property type="match status" value="1"/>
</dbReference>
<dbReference type="GO" id="GO:0030335">
    <property type="term" value="P:positive regulation of cell migration"/>
    <property type="evidence" value="ECO:0007669"/>
    <property type="project" value="TreeGrafter"/>
</dbReference>
<dbReference type="InterPro" id="IPR039809">
    <property type="entry name" value="Chemokine_b/g/d"/>
</dbReference>
<reference evidence="9" key="2">
    <citation type="submission" date="2025-09" db="UniProtKB">
        <authorList>
            <consortium name="Ensembl"/>
        </authorList>
    </citation>
    <scope>IDENTIFICATION</scope>
</reference>
<reference evidence="9" key="1">
    <citation type="submission" date="2025-08" db="UniProtKB">
        <authorList>
            <consortium name="Ensembl"/>
        </authorList>
    </citation>
    <scope>IDENTIFICATION</scope>
</reference>
<keyword evidence="4 7" id="KW-0964">Secreted</keyword>
<evidence type="ECO:0000313" key="10">
    <source>
        <dbReference type="Proteomes" id="UP000694414"/>
    </source>
</evidence>
<evidence type="ECO:0000256" key="1">
    <source>
        <dbReference type="ARBA" id="ARBA00004613"/>
    </source>
</evidence>
<dbReference type="FunFam" id="2.40.50.40:FF:000002">
    <property type="entry name" value="C-C motif chemokine"/>
    <property type="match status" value="1"/>
</dbReference>
<dbReference type="GO" id="GO:0061844">
    <property type="term" value="P:antimicrobial humoral immune response mediated by antimicrobial peptide"/>
    <property type="evidence" value="ECO:0007669"/>
    <property type="project" value="TreeGrafter"/>
</dbReference>
<comment type="subcellular location">
    <subcellularLocation>
        <location evidence="1 7">Secreted</location>
    </subcellularLocation>
</comment>
<evidence type="ECO:0000256" key="6">
    <source>
        <dbReference type="ARBA" id="ARBA00023157"/>
    </source>
</evidence>
<evidence type="ECO:0000256" key="5">
    <source>
        <dbReference type="ARBA" id="ARBA00022729"/>
    </source>
</evidence>
<dbReference type="GO" id="GO:0048020">
    <property type="term" value="F:CCR chemokine receptor binding"/>
    <property type="evidence" value="ECO:0007669"/>
    <property type="project" value="TreeGrafter"/>
</dbReference>
<evidence type="ECO:0000256" key="4">
    <source>
        <dbReference type="ARBA" id="ARBA00022525"/>
    </source>
</evidence>
<keyword evidence="5" id="KW-0732">Signal</keyword>
<organism evidence="9 10">
    <name type="scientific">Prolemur simus</name>
    <name type="common">Greater bamboo lemur</name>
    <name type="synonym">Hapalemur simus</name>
    <dbReference type="NCBI Taxonomy" id="1328070"/>
    <lineage>
        <taxon>Eukaryota</taxon>
        <taxon>Metazoa</taxon>
        <taxon>Chordata</taxon>
        <taxon>Craniata</taxon>
        <taxon>Vertebrata</taxon>
        <taxon>Euteleostomi</taxon>
        <taxon>Mammalia</taxon>
        <taxon>Eutheria</taxon>
        <taxon>Euarchontoglires</taxon>
        <taxon>Primates</taxon>
        <taxon>Strepsirrhini</taxon>
        <taxon>Lemuriformes</taxon>
        <taxon>Lemuridae</taxon>
        <taxon>Prolemur</taxon>
    </lineage>
</organism>
<dbReference type="PANTHER" id="PTHR12015:SF161">
    <property type="entry name" value="C-C MOTIF CHEMOKINE 7"/>
    <property type="match status" value="1"/>
</dbReference>
<dbReference type="GO" id="GO:0006954">
    <property type="term" value="P:inflammatory response"/>
    <property type="evidence" value="ECO:0007669"/>
    <property type="project" value="TreeGrafter"/>
</dbReference>
<name>A0A8C9A494_PROSS</name>
<dbReference type="PANTHER" id="PTHR12015">
    <property type="entry name" value="SMALL INDUCIBLE CYTOKINE A"/>
    <property type="match status" value="1"/>
</dbReference>
<feature type="domain" description="Chemokine interleukin-8-like" evidence="8">
    <location>
        <begin position="57"/>
        <end position="116"/>
    </location>
</feature>
<dbReference type="AlphaFoldDB" id="A0A8C9A494"/>
<dbReference type="InterPro" id="IPR001811">
    <property type="entry name" value="Chemokine_IL8-like_dom"/>
</dbReference>
<proteinExistence type="inferred from homology"/>
<dbReference type="GeneTree" id="ENSGT01130000278316"/>
<evidence type="ECO:0000313" key="9">
    <source>
        <dbReference type="Ensembl" id="ENSPSMP00000024278.1"/>
    </source>
</evidence>
<dbReference type="Gene3D" id="2.40.50.40">
    <property type="match status" value="1"/>
</dbReference>
<evidence type="ECO:0000256" key="7">
    <source>
        <dbReference type="RuleBase" id="RU361150"/>
    </source>
</evidence>
<dbReference type="GO" id="GO:0005615">
    <property type="term" value="C:extracellular space"/>
    <property type="evidence" value="ECO:0007669"/>
    <property type="project" value="UniProtKB-KW"/>
</dbReference>
<dbReference type="SMART" id="SM00199">
    <property type="entry name" value="SCY"/>
    <property type="match status" value="1"/>
</dbReference>
<dbReference type="Ensembl" id="ENSPSMT00000028163.1">
    <property type="protein sequence ID" value="ENSPSMP00000024278.1"/>
    <property type="gene ID" value="ENSPSMG00000017122.1"/>
</dbReference>
<accession>A0A8C9A494</accession>
<dbReference type="GO" id="GO:0008009">
    <property type="term" value="F:chemokine activity"/>
    <property type="evidence" value="ECO:0007669"/>
    <property type="project" value="InterPro"/>
</dbReference>
<keyword evidence="3 7" id="KW-0202">Cytokine</keyword>
<dbReference type="CDD" id="cd00272">
    <property type="entry name" value="Chemokine_CC"/>
    <property type="match status" value="1"/>
</dbReference>
<dbReference type="Proteomes" id="UP000694414">
    <property type="component" value="Unplaced"/>
</dbReference>
<keyword evidence="10" id="KW-1185">Reference proteome</keyword>
<dbReference type="InterPro" id="IPR036048">
    <property type="entry name" value="Interleukin_8-like_sf"/>
</dbReference>
<dbReference type="GO" id="GO:0048245">
    <property type="term" value="P:eosinophil chemotaxis"/>
    <property type="evidence" value="ECO:0007669"/>
    <property type="project" value="TreeGrafter"/>
</dbReference>
<evidence type="ECO:0000259" key="8">
    <source>
        <dbReference type="SMART" id="SM00199"/>
    </source>
</evidence>
<dbReference type="PROSITE" id="PS00472">
    <property type="entry name" value="SMALL_CYTOKINES_CC"/>
    <property type="match status" value="1"/>
</dbReference>
<keyword evidence="7" id="KW-0145">Chemotaxis</keyword>
<comment type="similarity">
    <text evidence="2 7">Belongs to the intercrine beta (chemokine CC) family.</text>
</comment>
<dbReference type="GO" id="GO:0070098">
    <property type="term" value="P:chemokine-mediated signaling pathway"/>
    <property type="evidence" value="ECO:0007669"/>
    <property type="project" value="TreeGrafter"/>
</dbReference>
<evidence type="ECO:0000256" key="2">
    <source>
        <dbReference type="ARBA" id="ARBA00010868"/>
    </source>
</evidence>